<dbReference type="PANTHER" id="PTHR33383:SF1">
    <property type="entry name" value="MEMBRANE PROTEIN INSERTION EFFICIENCY FACTOR-RELATED"/>
    <property type="match status" value="1"/>
</dbReference>
<keyword evidence="1" id="KW-1003">Cell membrane</keyword>
<dbReference type="Pfam" id="PF01809">
    <property type="entry name" value="YidD"/>
    <property type="match status" value="1"/>
</dbReference>
<evidence type="ECO:0000256" key="1">
    <source>
        <dbReference type="HAMAP-Rule" id="MF_00386"/>
    </source>
</evidence>
<keyword evidence="3" id="KW-1185">Reference proteome</keyword>
<accession>A0ABR7LZV6</accession>
<dbReference type="InterPro" id="IPR002696">
    <property type="entry name" value="Membr_insert_effic_factor_YidD"/>
</dbReference>
<comment type="similarity">
    <text evidence="1">Belongs to the UPF0161 family.</text>
</comment>
<comment type="subcellular location">
    <subcellularLocation>
        <location evidence="1">Cell membrane</location>
        <topology evidence="1">Peripheral membrane protein</topology>
        <orientation evidence="1">Cytoplasmic side</orientation>
    </subcellularLocation>
</comment>
<dbReference type="PANTHER" id="PTHR33383">
    <property type="entry name" value="MEMBRANE PROTEIN INSERTION EFFICIENCY FACTOR-RELATED"/>
    <property type="match status" value="1"/>
</dbReference>
<comment type="caution">
    <text evidence="2">The sequence shown here is derived from an EMBL/GenBank/DDBJ whole genome shotgun (WGS) entry which is preliminary data.</text>
</comment>
<evidence type="ECO:0000313" key="3">
    <source>
        <dbReference type="Proteomes" id="UP000805614"/>
    </source>
</evidence>
<dbReference type="NCBIfam" id="TIGR00278">
    <property type="entry name" value="membrane protein insertion efficiency factor YidD"/>
    <property type="match status" value="1"/>
</dbReference>
<comment type="function">
    <text evidence="1">Could be involved in insertion of integral membrane proteins into the membrane.</text>
</comment>
<evidence type="ECO:0000313" key="2">
    <source>
        <dbReference type="EMBL" id="MBC6469903.1"/>
    </source>
</evidence>
<keyword evidence="1" id="KW-0472">Membrane</keyword>
<reference evidence="2 3" key="1">
    <citation type="submission" date="2020-06" db="EMBL/GenBank/DDBJ databases">
        <title>Actinomadura xiongansis sp. nov., isolated from soil of Baiyangdian.</title>
        <authorList>
            <person name="Zhang X."/>
        </authorList>
    </citation>
    <scope>NUCLEOTIDE SEQUENCE [LARGE SCALE GENOMIC DNA]</scope>
    <source>
        <strain evidence="2 3">HBUM206468</strain>
    </source>
</reference>
<dbReference type="SMART" id="SM01234">
    <property type="entry name" value="Haemolytic"/>
    <property type="match status" value="1"/>
</dbReference>
<organism evidence="2 3">
    <name type="scientific">Actinomadura alba</name>
    <dbReference type="NCBI Taxonomy" id="406431"/>
    <lineage>
        <taxon>Bacteria</taxon>
        <taxon>Bacillati</taxon>
        <taxon>Actinomycetota</taxon>
        <taxon>Actinomycetes</taxon>
        <taxon>Streptosporangiales</taxon>
        <taxon>Thermomonosporaceae</taxon>
        <taxon>Actinomadura</taxon>
    </lineage>
</organism>
<dbReference type="Proteomes" id="UP000805614">
    <property type="component" value="Unassembled WGS sequence"/>
</dbReference>
<dbReference type="HAMAP" id="MF_00386">
    <property type="entry name" value="UPF0161_YidD"/>
    <property type="match status" value="1"/>
</dbReference>
<name>A0ABR7LZV6_9ACTN</name>
<sequence length="91" mass="9975">MFLQVRVGRSPSARLGVLAIRAYQRWISPRLSVRCRFTPSCSRYGLQAIEQYGLLAGSRLALARIRRCVVTVPRGSVDPVPGHCPARPAGA</sequence>
<dbReference type="EMBL" id="JABVEC010000033">
    <property type="protein sequence ID" value="MBC6469903.1"/>
    <property type="molecule type" value="Genomic_DNA"/>
</dbReference>
<proteinExistence type="inferred from homology"/>
<protein>
    <recommendedName>
        <fullName evidence="1">Putative membrane protein insertion efficiency factor</fullName>
    </recommendedName>
</protein>
<gene>
    <name evidence="2" type="primary">yidD</name>
    <name evidence="2" type="ORF">HKK74_31080</name>
</gene>